<dbReference type="InterPro" id="IPR050173">
    <property type="entry name" value="ABC_transporter_C-like"/>
</dbReference>
<dbReference type="SUPFAM" id="SSF90123">
    <property type="entry name" value="ABC transporter transmembrane region"/>
    <property type="match status" value="2"/>
</dbReference>
<gene>
    <name evidence="12" type="ORF">OS493_029096</name>
</gene>
<keyword evidence="6" id="KW-0547">Nucleotide-binding</keyword>
<keyword evidence="7" id="KW-0067">ATP-binding</keyword>
<comment type="caution">
    <text evidence="12">The sequence shown here is derived from an EMBL/GenBank/DDBJ whole genome shotgun (WGS) entry which is preliminary data.</text>
</comment>
<comment type="similarity">
    <text evidence="2">Belongs to the ABC transporter superfamily. ABCC family. Conjugate transporter (TC 3.A.1.208) subfamily.</text>
</comment>
<evidence type="ECO:0000256" key="7">
    <source>
        <dbReference type="ARBA" id="ARBA00022840"/>
    </source>
</evidence>
<dbReference type="FunFam" id="1.20.1560.10:FF:000013">
    <property type="entry name" value="ABC transporter C family member 2"/>
    <property type="match status" value="1"/>
</dbReference>
<feature type="transmembrane region" description="Helical" evidence="10">
    <location>
        <begin position="344"/>
        <end position="365"/>
    </location>
</feature>
<feature type="transmembrane region" description="Helical" evidence="10">
    <location>
        <begin position="101"/>
        <end position="126"/>
    </location>
</feature>
<dbReference type="Pfam" id="PF00664">
    <property type="entry name" value="ABC_membrane"/>
    <property type="match status" value="1"/>
</dbReference>
<feature type="transmembrane region" description="Helical" evidence="10">
    <location>
        <begin position="138"/>
        <end position="158"/>
    </location>
</feature>
<evidence type="ECO:0000256" key="4">
    <source>
        <dbReference type="ARBA" id="ARBA00022692"/>
    </source>
</evidence>
<name>A0A9X0CCV6_9CNID</name>
<proteinExistence type="inferred from homology"/>
<evidence type="ECO:0000256" key="9">
    <source>
        <dbReference type="ARBA" id="ARBA00023136"/>
    </source>
</evidence>
<dbReference type="OrthoDB" id="5987170at2759"/>
<feature type="transmembrane region" description="Helical" evidence="10">
    <location>
        <begin position="371"/>
        <end position="392"/>
    </location>
</feature>
<evidence type="ECO:0000256" key="10">
    <source>
        <dbReference type="SAM" id="Phobius"/>
    </source>
</evidence>
<feature type="transmembrane region" description="Helical" evidence="10">
    <location>
        <begin position="274"/>
        <end position="300"/>
    </location>
</feature>
<keyword evidence="8 10" id="KW-1133">Transmembrane helix</keyword>
<protein>
    <recommendedName>
        <fullName evidence="11">ABC transmembrane type-1 domain-containing protein</fullName>
    </recommendedName>
</protein>
<keyword evidence="13" id="KW-1185">Reference proteome</keyword>
<dbReference type="AlphaFoldDB" id="A0A9X0CCV6"/>
<dbReference type="InterPro" id="IPR011527">
    <property type="entry name" value="ABC1_TM_dom"/>
</dbReference>
<dbReference type="PANTHER" id="PTHR24223">
    <property type="entry name" value="ATP-BINDING CASSETTE SUB-FAMILY C"/>
    <property type="match status" value="1"/>
</dbReference>
<organism evidence="12 13">
    <name type="scientific">Desmophyllum pertusum</name>
    <dbReference type="NCBI Taxonomy" id="174260"/>
    <lineage>
        <taxon>Eukaryota</taxon>
        <taxon>Metazoa</taxon>
        <taxon>Cnidaria</taxon>
        <taxon>Anthozoa</taxon>
        <taxon>Hexacorallia</taxon>
        <taxon>Scleractinia</taxon>
        <taxon>Caryophylliina</taxon>
        <taxon>Caryophylliidae</taxon>
        <taxon>Desmophyllum</taxon>
    </lineage>
</organism>
<dbReference type="GO" id="GO:0140359">
    <property type="term" value="F:ABC-type transporter activity"/>
    <property type="evidence" value="ECO:0007669"/>
    <property type="project" value="InterPro"/>
</dbReference>
<evidence type="ECO:0000313" key="12">
    <source>
        <dbReference type="EMBL" id="KAJ7325672.1"/>
    </source>
</evidence>
<dbReference type="InterPro" id="IPR036640">
    <property type="entry name" value="ABC1_TM_sf"/>
</dbReference>
<accession>A0A9X0CCV6</accession>
<evidence type="ECO:0000256" key="1">
    <source>
        <dbReference type="ARBA" id="ARBA00004141"/>
    </source>
</evidence>
<dbReference type="Proteomes" id="UP001163046">
    <property type="component" value="Unassembled WGS sequence"/>
</dbReference>
<keyword evidence="4 10" id="KW-0812">Transmembrane</keyword>
<dbReference type="PANTHER" id="PTHR24223:SF456">
    <property type="entry name" value="MULTIDRUG RESISTANCE-ASSOCIATED PROTEIN LETHAL(2)03659"/>
    <property type="match status" value="1"/>
</dbReference>
<reference evidence="12" key="1">
    <citation type="submission" date="2023-01" db="EMBL/GenBank/DDBJ databases">
        <title>Genome assembly of the deep-sea coral Lophelia pertusa.</title>
        <authorList>
            <person name="Herrera S."/>
            <person name="Cordes E."/>
        </authorList>
    </citation>
    <scope>NUCLEOTIDE SEQUENCE</scope>
    <source>
        <strain evidence="12">USNM1676648</strain>
        <tissue evidence="12">Polyp</tissue>
    </source>
</reference>
<comment type="subcellular location">
    <subcellularLocation>
        <location evidence="1">Membrane</location>
        <topology evidence="1">Multi-pass membrane protein</topology>
    </subcellularLocation>
</comment>
<evidence type="ECO:0000256" key="8">
    <source>
        <dbReference type="ARBA" id="ARBA00022989"/>
    </source>
</evidence>
<evidence type="ECO:0000256" key="3">
    <source>
        <dbReference type="ARBA" id="ARBA00022448"/>
    </source>
</evidence>
<evidence type="ECO:0000256" key="6">
    <source>
        <dbReference type="ARBA" id="ARBA00022741"/>
    </source>
</evidence>
<keyword evidence="5" id="KW-0677">Repeat</keyword>
<dbReference type="EMBL" id="MU827806">
    <property type="protein sequence ID" value="KAJ7325672.1"/>
    <property type="molecule type" value="Genomic_DNA"/>
</dbReference>
<sequence>MAVAYDRLESEPRHKENPKKNANIFSILSFWWAGELLAIGNKRPFENEDLFPLLDEDKTQTSTEKLQRTWKEETTSRASNKRGNGYRLLKALIQAFPYTDYMVILSTTLLGGVCNVLQPIFLSLLLSELMKSSVEEYWWNRYIYAAGICLSSFVRAIASHQWHFRANLMALRWKSATIGIIYKKMEKPFIDRLVNEGNLEEEFKRLEIAEEDRVIGYISWKLYWQYMKAGMCTIVAVAMAIFCVVVQGSLILPDWWLLRLTSRSHDRKNQTVDLYIYGSLVGGACILSIIRAAVFLNALIYSSRHLHNSMLSAVLQAPVLFFDTNPVGRILNRFSRDIGILDELLPDVFLEAVQIVLFCIAAVILPSILNPWIILPATPLMVVFVLIGRYYVKTSRDLKRLEGINRSPVLSHFSDTLVGLVTIRAYKREDEFLEALYRFGFINRSFYSSVKCNQASV</sequence>
<feature type="domain" description="ABC transmembrane type-1" evidence="11">
    <location>
        <begin position="237"/>
        <end position="438"/>
    </location>
</feature>
<evidence type="ECO:0000313" key="13">
    <source>
        <dbReference type="Proteomes" id="UP001163046"/>
    </source>
</evidence>
<feature type="transmembrane region" description="Helical" evidence="10">
    <location>
        <begin position="226"/>
        <end position="253"/>
    </location>
</feature>
<evidence type="ECO:0000256" key="2">
    <source>
        <dbReference type="ARBA" id="ARBA00009726"/>
    </source>
</evidence>
<dbReference type="GO" id="GO:0016020">
    <property type="term" value="C:membrane"/>
    <property type="evidence" value="ECO:0007669"/>
    <property type="project" value="UniProtKB-SubCell"/>
</dbReference>
<keyword evidence="9 10" id="KW-0472">Membrane</keyword>
<keyword evidence="3" id="KW-0813">Transport</keyword>
<evidence type="ECO:0000259" key="11">
    <source>
        <dbReference type="PROSITE" id="PS50929"/>
    </source>
</evidence>
<evidence type="ECO:0000256" key="5">
    <source>
        <dbReference type="ARBA" id="ARBA00022737"/>
    </source>
</evidence>
<dbReference type="PROSITE" id="PS50929">
    <property type="entry name" value="ABC_TM1F"/>
    <property type="match status" value="1"/>
</dbReference>
<dbReference type="Gene3D" id="1.20.1560.10">
    <property type="entry name" value="ABC transporter type 1, transmembrane domain"/>
    <property type="match status" value="2"/>
</dbReference>
<dbReference type="GO" id="GO:0005524">
    <property type="term" value="F:ATP binding"/>
    <property type="evidence" value="ECO:0007669"/>
    <property type="project" value="UniProtKB-KW"/>
</dbReference>